<dbReference type="EMBL" id="JAAXOP010000027">
    <property type="protein sequence ID" value="NKY54297.1"/>
    <property type="molecule type" value="Genomic_DNA"/>
</dbReference>
<dbReference type="Proteomes" id="UP000565711">
    <property type="component" value="Unassembled WGS sequence"/>
</dbReference>
<protein>
    <submittedName>
        <fullName evidence="4">LLM class flavin-dependent oxidoreductase</fullName>
    </submittedName>
</protein>
<dbReference type="GO" id="GO:0005829">
    <property type="term" value="C:cytosol"/>
    <property type="evidence" value="ECO:0007669"/>
    <property type="project" value="TreeGrafter"/>
</dbReference>
<dbReference type="SUPFAM" id="SSF51679">
    <property type="entry name" value="Bacterial luciferase-like"/>
    <property type="match status" value="1"/>
</dbReference>
<dbReference type="InterPro" id="IPR011251">
    <property type="entry name" value="Luciferase-like_dom"/>
</dbReference>
<evidence type="ECO:0000313" key="4">
    <source>
        <dbReference type="EMBL" id="NKY54297.1"/>
    </source>
</evidence>
<dbReference type="RefSeq" id="WP_157103100.1">
    <property type="nucleotide sequence ID" value="NZ_JAAXOP010000027.1"/>
</dbReference>
<evidence type="ECO:0000259" key="3">
    <source>
        <dbReference type="Pfam" id="PF00296"/>
    </source>
</evidence>
<keyword evidence="2" id="KW-0503">Monooxygenase</keyword>
<dbReference type="InterPro" id="IPR050766">
    <property type="entry name" value="Bact_Lucif_Oxidored"/>
</dbReference>
<dbReference type="GO" id="GO:0004497">
    <property type="term" value="F:monooxygenase activity"/>
    <property type="evidence" value="ECO:0007669"/>
    <property type="project" value="UniProtKB-KW"/>
</dbReference>
<dbReference type="InterPro" id="IPR036661">
    <property type="entry name" value="Luciferase-like_sf"/>
</dbReference>
<name>A0A846Y628_9NOCA</name>
<dbReference type="AlphaFoldDB" id="A0A846Y628"/>
<keyword evidence="5" id="KW-1185">Reference proteome</keyword>
<comment type="caution">
    <text evidence="4">The sequence shown here is derived from an EMBL/GenBank/DDBJ whole genome shotgun (WGS) entry which is preliminary data.</text>
</comment>
<dbReference type="GO" id="GO:0016705">
    <property type="term" value="F:oxidoreductase activity, acting on paired donors, with incorporation or reduction of molecular oxygen"/>
    <property type="evidence" value="ECO:0007669"/>
    <property type="project" value="InterPro"/>
</dbReference>
<evidence type="ECO:0000256" key="1">
    <source>
        <dbReference type="ARBA" id="ARBA00023002"/>
    </source>
</evidence>
<sequence length="336" mass="37335">MRVGLTLEMRKSPYREESWQQMWSDCLWLFEQAEKLGFDSLLVQEHFFTSDGYGPSMPVFLGSLATRTTTARVGSYIYVAPLHHPLALAQETAVLDQLSGGRLDVGLGIGHSLAEYRAFGLDPKTRPSRMEEALDILPQGWSGQSFSHHGRHYTLDDVRVQPTPVQQPHPPIWVAATTVAAAERAGRHGANLAAASVDPAVHAAYHAALDSAGIARGSTRVSNPWSITVTDEEPDAVWQRNKHHYHHRWDYYRTIRSEFGDPDLEYGLAPSAETYRANELIGTADLVLETLEPHVRGLGLTDLVLFGPHPGIDLRGEGYDAVARFAERVMPTLHSW</sequence>
<reference evidence="4 5" key="1">
    <citation type="submission" date="2020-04" db="EMBL/GenBank/DDBJ databases">
        <title>MicrobeNet Type strains.</title>
        <authorList>
            <person name="Nicholson A.C."/>
        </authorList>
    </citation>
    <scope>NUCLEOTIDE SEQUENCE [LARGE SCALE GENOMIC DNA]</scope>
    <source>
        <strain evidence="4 5">JCM 12354</strain>
    </source>
</reference>
<dbReference type="Gene3D" id="3.20.20.30">
    <property type="entry name" value="Luciferase-like domain"/>
    <property type="match status" value="1"/>
</dbReference>
<gene>
    <name evidence="4" type="ORF">HGA08_29350</name>
</gene>
<evidence type="ECO:0000313" key="5">
    <source>
        <dbReference type="Proteomes" id="UP000565711"/>
    </source>
</evidence>
<feature type="domain" description="Luciferase-like" evidence="3">
    <location>
        <begin position="19"/>
        <end position="299"/>
    </location>
</feature>
<organism evidence="4 5">
    <name type="scientific">Nocardia vermiculata</name>
    <dbReference type="NCBI Taxonomy" id="257274"/>
    <lineage>
        <taxon>Bacteria</taxon>
        <taxon>Bacillati</taxon>
        <taxon>Actinomycetota</taxon>
        <taxon>Actinomycetes</taxon>
        <taxon>Mycobacteriales</taxon>
        <taxon>Nocardiaceae</taxon>
        <taxon>Nocardia</taxon>
    </lineage>
</organism>
<dbReference type="Pfam" id="PF00296">
    <property type="entry name" value="Bac_luciferase"/>
    <property type="match status" value="1"/>
</dbReference>
<keyword evidence="1" id="KW-0560">Oxidoreductase</keyword>
<dbReference type="PANTHER" id="PTHR30137:SF8">
    <property type="entry name" value="BLR5498 PROTEIN"/>
    <property type="match status" value="1"/>
</dbReference>
<dbReference type="PANTHER" id="PTHR30137">
    <property type="entry name" value="LUCIFERASE-LIKE MONOOXYGENASE"/>
    <property type="match status" value="1"/>
</dbReference>
<accession>A0A846Y628</accession>
<evidence type="ECO:0000256" key="2">
    <source>
        <dbReference type="ARBA" id="ARBA00023033"/>
    </source>
</evidence>
<proteinExistence type="predicted"/>